<name>A0AAJ2L0G6_ALKPS</name>
<dbReference type="RefSeq" id="WP_012958556.1">
    <property type="nucleotide sequence ID" value="NZ_CP117835.1"/>
</dbReference>
<keyword evidence="1" id="KW-1133">Transmembrane helix</keyword>
<gene>
    <name evidence="3" type="ORF">RYX45_04275</name>
</gene>
<protein>
    <submittedName>
        <fullName evidence="3">Uncharacterized protein</fullName>
    </submittedName>
</protein>
<evidence type="ECO:0000313" key="4">
    <source>
        <dbReference type="Proteomes" id="UP001285636"/>
    </source>
</evidence>
<proteinExistence type="predicted"/>
<feature type="transmembrane region" description="Helical" evidence="1">
    <location>
        <begin position="41"/>
        <end position="63"/>
    </location>
</feature>
<dbReference type="EMBL" id="JAWJAY010000001">
    <property type="protein sequence ID" value="MDV2884384.1"/>
    <property type="molecule type" value="Genomic_DNA"/>
</dbReference>
<feature type="signal peptide" evidence="2">
    <location>
        <begin position="1"/>
        <end position="20"/>
    </location>
</feature>
<dbReference type="Proteomes" id="UP001285636">
    <property type="component" value="Unassembled WGS sequence"/>
</dbReference>
<accession>A0AAJ2L0G6</accession>
<keyword evidence="1" id="KW-0472">Membrane</keyword>
<comment type="caution">
    <text evidence="3">The sequence shown here is derived from an EMBL/GenBank/DDBJ whole genome shotgun (WGS) entry which is preliminary data.</text>
</comment>
<evidence type="ECO:0000256" key="2">
    <source>
        <dbReference type="SAM" id="SignalP"/>
    </source>
</evidence>
<evidence type="ECO:0000256" key="1">
    <source>
        <dbReference type="SAM" id="Phobius"/>
    </source>
</evidence>
<reference evidence="3" key="1">
    <citation type="submission" date="2023-10" db="EMBL/GenBank/DDBJ databases">
        <title>Screening of Alkalihalophilus pseudofirmusBZ-TG-HK211 and Its Alleviation of Salt Stress on Rapeseed Growth.</title>
        <authorList>
            <person name="Zhao B."/>
            <person name="Guo T."/>
        </authorList>
    </citation>
    <scope>NUCLEOTIDE SEQUENCE</scope>
    <source>
        <strain evidence="3">BZ-TG-HK211</strain>
    </source>
</reference>
<keyword evidence="2" id="KW-0732">Signal</keyword>
<keyword evidence="1" id="KW-0812">Transmembrane</keyword>
<dbReference type="AlphaFoldDB" id="A0AAJ2L0G6"/>
<evidence type="ECO:0000313" key="3">
    <source>
        <dbReference type="EMBL" id="MDV2884384.1"/>
    </source>
</evidence>
<sequence length="67" mass="6844">MFKKLALMTTILLTSLFMGAQAILAAGGGAAEDAAHAEPSGLITGALTALSIVTLAFMIFLSFRDNG</sequence>
<feature type="chain" id="PRO_5042543901" evidence="2">
    <location>
        <begin position="21"/>
        <end position="67"/>
    </location>
</feature>
<organism evidence="3 4">
    <name type="scientific">Alkalihalophilus pseudofirmus</name>
    <name type="common">Bacillus pseudofirmus</name>
    <dbReference type="NCBI Taxonomy" id="79885"/>
    <lineage>
        <taxon>Bacteria</taxon>
        <taxon>Bacillati</taxon>
        <taxon>Bacillota</taxon>
        <taxon>Bacilli</taxon>
        <taxon>Bacillales</taxon>
        <taxon>Bacillaceae</taxon>
        <taxon>Alkalihalophilus</taxon>
    </lineage>
</organism>